<evidence type="ECO:0000313" key="1">
    <source>
        <dbReference type="EMBL" id="EMI16385.1"/>
    </source>
</evidence>
<name>M5RAI9_9BACT</name>
<evidence type="ECO:0000313" key="2">
    <source>
        <dbReference type="Proteomes" id="UP000011991"/>
    </source>
</evidence>
<dbReference type="EMBL" id="ANOG01000964">
    <property type="protein sequence ID" value="EMI16385.1"/>
    <property type="molecule type" value="Genomic_DNA"/>
</dbReference>
<gene>
    <name evidence="1" type="ORF">RMSM_06687</name>
</gene>
<dbReference type="PATRIC" id="fig|1265738.3.peg.6682"/>
<reference evidence="1 2" key="1">
    <citation type="journal article" date="2013" name="Mar. Genomics">
        <title>Expression of sulfatases in Rhodopirellula baltica and the diversity of sulfatases in the genus Rhodopirellula.</title>
        <authorList>
            <person name="Wegner C.E."/>
            <person name="Richter-Heitmann T."/>
            <person name="Klindworth A."/>
            <person name="Klockow C."/>
            <person name="Richter M."/>
            <person name="Achstetter T."/>
            <person name="Glockner F.O."/>
            <person name="Harder J."/>
        </authorList>
    </citation>
    <scope>NUCLEOTIDE SEQUENCE [LARGE SCALE GENOMIC DNA]</scope>
    <source>
        <strain evidence="1 2">SM1</strain>
    </source>
</reference>
<proteinExistence type="predicted"/>
<keyword evidence="2" id="KW-1185">Reference proteome</keyword>
<sequence length="51" mass="5751">MDDSNCINWTIYPKRIEGGVRRLRVDAVESPVLRSMSRQETAVAQTATTNL</sequence>
<comment type="caution">
    <text evidence="1">The sequence shown here is derived from an EMBL/GenBank/DDBJ whole genome shotgun (WGS) entry which is preliminary data.</text>
</comment>
<organism evidence="1 2">
    <name type="scientific">Rhodopirellula maiorica SM1</name>
    <dbReference type="NCBI Taxonomy" id="1265738"/>
    <lineage>
        <taxon>Bacteria</taxon>
        <taxon>Pseudomonadati</taxon>
        <taxon>Planctomycetota</taxon>
        <taxon>Planctomycetia</taxon>
        <taxon>Pirellulales</taxon>
        <taxon>Pirellulaceae</taxon>
        <taxon>Novipirellula</taxon>
    </lineage>
</organism>
<protein>
    <submittedName>
        <fullName evidence="1">Uncharacterized protein</fullName>
    </submittedName>
</protein>
<accession>M5RAI9</accession>
<dbReference type="AlphaFoldDB" id="M5RAI9"/>
<dbReference type="Proteomes" id="UP000011991">
    <property type="component" value="Unassembled WGS sequence"/>
</dbReference>